<dbReference type="InterPro" id="IPR029052">
    <property type="entry name" value="Metallo-depent_PP-like"/>
</dbReference>
<protein>
    <submittedName>
        <fullName evidence="6">Cyclic AMP phosphodiesterase</fullName>
    </submittedName>
</protein>
<reference evidence="6" key="1">
    <citation type="journal article" date="2014" name="ISME J.">
        <title>Ecophysiology of Thioploca ingrica as revealed by the complete genome sequence supplemented with proteomic evidence.</title>
        <authorList>
            <person name="Kojima H."/>
            <person name="Ogura Y."/>
            <person name="Yamamoto N."/>
            <person name="Togashi T."/>
            <person name="Mori H."/>
            <person name="Watanabe T."/>
            <person name="Nemoto F."/>
            <person name="Kurokawa K."/>
            <person name="Hayashi T."/>
            <person name="Fukui M."/>
        </authorList>
    </citation>
    <scope>NUCLEOTIDE SEQUENCE [LARGE SCALE GENOMIC DNA]</scope>
</reference>
<dbReference type="PANTHER" id="PTHR42988">
    <property type="entry name" value="PHOSPHOHYDROLASE"/>
    <property type="match status" value="1"/>
</dbReference>
<dbReference type="HOGENOM" id="CLU_070320_0_1_6"/>
<sequence>MSTHLTIAQVTDPHIGRSDLPYRGIHARQQFSHVLQTLAKIRLDLLVVSGDLAAAAGEPEAYAWLKETLAAFPYPYVVMPGNHDHVPRLARAFKLPKEEISNGMLYFSRQVKERWLLFLDSSPYRVAPQQLIWLKEQFLQQSEPALLFIHHPPLHCGCQFMDERHALQNTEEVWSVLTQLSQIRHIFCGHYHAEKTILKEDKYIYLTPSTIFQIDTRTPHFVIEHTRPGWRIIEWNGSQVHTYVNYLSD</sequence>
<feature type="domain" description="Calcineurin-like phosphoesterase" evidence="5">
    <location>
        <begin position="6"/>
        <end position="193"/>
    </location>
</feature>
<dbReference type="AlphaFoldDB" id="A0A090AM42"/>
<evidence type="ECO:0000256" key="2">
    <source>
        <dbReference type="ARBA" id="ARBA00022801"/>
    </source>
</evidence>
<dbReference type="Proteomes" id="UP000031623">
    <property type="component" value="Chromosome"/>
</dbReference>
<dbReference type="KEGG" id="tig:THII_1958"/>
<name>A0A090AM42_9GAMM</name>
<dbReference type="OrthoDB" id="9811542at2"/>
<organism evidence="6 7">
    <name type="scientific">Thioploca ingrica</name>
    <dbReference type="NCBI Taxonomy" id="40754"/>
    <lineage>
        <taxon>Bacteria</taxon>
        <taxon>Pseudomonadati</taxon>
        <taxon>Pseudomonadota</taxon>
        <taxon>Gammaproteobacteria</taxon>
        <taxon>Thiotrichales</taxon>
        <taxon>Thiotrichaceae</taxon>
        <taxon>Thioploca</taxon>
    </lineage>
</organism>
<dbReference type="SUPFAM" id="SSF56300">
    <property type="entry name" value="Metallo-dependent phosphatases"/>
    <property type="match status" value="1"/>
</dbReference>
<evidence type="ECO:0000256" key="4">
    <source>
        <dbReference type="ARBA" id="ARBA00025742"/>
    </source>
</evidence>
<dbReference type="GO" id="GO:0016787">
    <property type="term" value="F:hydrolase activity"/>
    <property type="evidence" value="ECO:0007669"/>
    <property type="project" value="UniProtKB-KW"/>
</dbReference>
<dbReference type="PANTHER" id="PTHR42988:SF2">
    <property type="entry name" value="CYCLIC NUCLEOTIDE PHOSPHODIESTERASE CBUA0032-RELATED"/>
    <property type="match status" value="1"/>
</dbReference>
<dbReference type="InterPro" id="IPR050884">
    <property type="entry name" value="CNP_phosphodiesterase-III"/>
</dbReference>
<keyword evidence="7" id="KW-1185">Reference proteome</keyword>
<dbReference type="GO" id="GO:0046872">
    <property type="term" value="F:metal ion binding"/>
    <property type="evidence" value="ECO:0007669"/>
    <property type="project" value="UniProtKB-KW"/>
</dbReference>
<evidence type="ECO:0000313" key="6">
    <source>
        <dbReference type="EMBL" id="BAP56255.1"/>
    </source>
</evidence>
<accession>A0A090AM42</accession>
<proteinExistence type="inferred from homology"/>
<comment type="similarity">
    <text evidence="4">Belongs to the cyclic nucleotide phosphodiesterase class-III family.</text>
</comment>
<evidence type="ECO:0000256" key="3">
    <source>
        <dbReference type="ARBA" id="ARBA00023004"/>
    </source>
</evidence>
<gene>
    <name evidence="6" type="ORF">THII_1958</name>
</gene>
<dbReference type="EMBL" id="AP014633">
    <property type="protein sequence ID" value="BAP56255.1"/>
    <property type="molecule type" value="Genomic_DNA"/>
</dbReference>
<evidence type="ECO:0000256" key="1">
    <source>
        <dbReference type="ARBA" id="ARBA00022723"/>
    </source>
</evidence>
<keyword evidence="3" id="KW-0408">Iron</keyword>
<dbReference type="Pfam" id="PF00149">
    <property type="entry name" value="Metallophos"/>
    <property type="match status" value="1"/>
</dbReference>
<keyword evidence="2" id="KW-0378">Hydrolase</keyword>
<evidence type="ECO:0000259" key="5">
    <source>
        <dbReference type="Pfam" id="PF00149"/>
    </source>
</evidence>
<keyword evidence="1" id="KW-0479">Metal-binding</keyword>
<evidence type="ECO:0000313" key="7">
    <source>
        <dbReference type="Proteomes" id="UP000031623"/>
    </source>
</evidence>
<dbReference type="STRING" id="40754.THII_1958"/>
<dbReference type="Gene3D" id="3.60.21.10">
    <property type="match status" value="1"/>
</dbReference>
<dbReference type="InterPro" id="IPR004843">
    <property type="entry name" value="Calcineurin-like_PHP"/>
</dbReference>